<dbReference type="EMBL" id="CP042435">
    <property type="protein sequence ID" value="QEC68285.1"/>
    <property type="molecule type" value="Genomic_DNA"/>
</dbReference>
<comment type="similarity">
    <text evidence="1 4">Belongs to the PAPS reductase family. CysH subfamily.</text>
</comment>
<dbReference type="GO" id="GO:0019379">
    <property type="term" value="P:sulfate assimilation, phosphoadenylyl sulfate reduction by phosphoadenylyl-sulfate reductase (thioredoxin)"/>
    <property type="evidence" value="ECO:0007669"/>
    <property type="project" value="UniProtKB-UniRule"/>
</dbReference>
<feature type="binding site" evidence="4">
    <location>
        <position position="102"/>
    </location>
    <ligand>
        <name>[4Fe-4S] cluster</name>
        <dbReference type="ChEBI" id="CHEBI:49883"/>
    </ligand>
</feature>
<evidence type="ECO:0000313" key="7">
    <source>
        <dbReference type="Proteomes" id="UP000321533"/>
    </source>
</evidence>
<dbReference type="SUPFAM" id="SSF52402">
    <property type="entry name" value="Adenine nucleotide alpha hydrolases-like"/>
    <property type="match status" value="1"/>
</dbReference>
<dbReference type="GO" id="GO:0004604">
    <property type="term" value="F:phosphoadenylyl-sulfate reductase (thioredoxin) activity"/>
    <property type="evidence" value="ECO:0007669"/>
    <property type="project" value="UniProtKB-UniRule"/>
</dbReference>
<name>A0A5B8VAW7_9BACT</name>
<keyword evidence="4" id="KW-0963">Cytoplasm</keyword>
<keyword evidence="4" id="KW-0408">Iron</keyword>
<dbReference type="Gene3D" id="3.40.50.620">
    <property type="entry name" value="HUPs"/>
    <property type="match status" value="1"/>
</dbReference>
<dbReference type="RefSeq" id="WP_147190137.1">
    <property type="nucleotide sequence ID" value="NZ_CP042435.1"/>
</dbReference>
<dbReference type="PANTHER" id="PTHR46509">
    <property type="entry name" value="PHOSPHOADENOSINE PHOSPHOSULFATE REDUCTASE"/>
    <property type="match status" value="1"/>
</dbReference>
<dbReference type="NCBIfam" id="NF002537">
    <property type="entry name" value="PRK02090.1"/>
    <property type="match status" value="1"/>
</dbReference>
<feature type="active site" description="Nucleophile; cysteine thiosulfonate intermediate" evidence="4">
    <location>
        <position position="210"/>
    </location>
</feature>
<proteinExistence type="inferred from homology"/>
<dbReference type="OrthoDB" id="9794018at2"/>
<comment type="subcellular location">
    <subcellularLocation>
        <location evidence="4">Cytoplasm</location>
    </subcellularLocation>
</comment>
<gene>
    <name evidence="4" type="primary">cysH</name>
    <name evidence="6" type="ORF">FRZ67_13610</name>
</gene>
<dbReference type="EC" id="1.8.4.10" evidence="4"/>
<comment type="catalytic activity">
    <reaction evidence="4">
        <text>[thioredoxin]-disulfide + sulfite + AMP + 2 H(+) = adenosine 5'-phosphosulfate + [thioredoxin]-dithiol</text>
        <dbReference type="Rhea" id="RHEA:21976"/>
        <dbReference type="Rhea" id="RHEA-COMP:10698"/>
        <dbReference type="Rhea" id="RHEA-COMP:10700"/>
        <dbReference type="ChEBI" id="CHEBI:15378"/>
        <dbReference type="ChEBI" id="CHEBI:17359"/>
        <dbReference type="ChEBI" id="CHEBI:29950"/>
        <dbReference type="ChEBI" id="CHEBI:50058"/>
        <dbReference type="ChEBI" id="CHEBI:58243"/>
        <dbReference type="ChEBI" id="CHEBI:456215"/>
        <dbReference type="EC" id="1.8.4.10"/>
    </reaction>
</comment>
<dbReference type="InterPro" id="IPR014729">
    <property type="entry name" value="Rossmann-like_a/b/a_fold"/>
</dbReference>
<dbReference type="InterPro" id="IPR002500">
    <property type="entry name" value="PAPS_reduct_dom"/>
</dbReference>
<feature type="domain" description="Phosphoadenosine phosphosulphate reductase" evidence="5">
    <location>
        <begin position="20"/>
        <end position="189"/>
    </location>
</feature>
<dbReference type="GO" id="GO:0005737">
    <property type="term" value="C:cytoplasm"/>
    <property type="evidence" value="ECO:0007669"/>
    <property type="project" value="UniProtKB-SubCell"/>
</dbReference>
<evidence type="ECO:0000256" key="4">
    <source>
        <dbReference type="HAMAP-Rule" id="MF_00063"/>
    </source>
</evidence>
<evidence type="ECO:0000256" key="1">
    <source>
        <dbReference type="ARBA" id="ARBA00009732"/>
    </source>
</evidence>
<dbReference type="PIRSF" id="PIRSF000857">
    <property type="entry name" value="PAPS_reductase"/>
    <property type="match status" value="1"/>
</dbReference>
<comment type="cofactor">
    <cofactor evidence="4">
        <name>[4Fe-4S] cluster</name>
        <dbReference type="ChEBI" id="CHEBI:49883"/>
    </cofactor>
    <text evidence="4">Binds 1 [4Fe-4S] cluster per subunit.</text>
</comment>
<keyword evidence="4" id="KW-0411">Iron-sulfur</keyword>
<dbReference type="GO" id="GO:0046872">
    <property type="term" value="F:metal ion binding"/>
    <property type="evidence" value="ECO:0007669"/>
    <property type="project" value="UniProtKB-KW"/>
</dbReference>
<dbReference type="KEGG" id="pgin:FRZ67_13610"/>
<organism evidence="6 7">
    <name type="scientific">Panacibacter ginsenosidivorans</name>
    <dbReference type="NCBI Taxonomy" id="1813871"/>
    <lineage>
        <taxon>Bacteria</taxon>
        <taxon>Pseudomonadati</taxon>
        <taxon>Bacteroidota</taxon>
        <taxon>Chitinophagia</taxon>
        <taxon>Chitinophagales</taxon>
        <taxon>Chitinophagaceae</taxon>
        <taxon>Panacibacter</taxon>
    </lineage>
</organism>
<accession>A0A5B8VAW7</accession>
<keyword evidence="4" id="KW-0479">Metal-binding</keyword>
<dbReference type="InterPro" id="IPR004511">
    <property type="entry name" value="PAPS/APS_Rdtase"/>
</dbReference>
<sequence>MQFEEIKEKLESYNEQGLKIFTTSSFQTHSMVLLHMISRIDKNIPVYFIHTGYHFPETLQYRDQITELFGLNLRNVFSTTAKINQRDVNGKLLFASDPDYCCYLNKVAPLEPILAEHDVWINGVRADQSDTRKSFAIEQKAKFGVTRFHPMLDWNGKMIYQYINEYNIPRNPLEEKGYFSIGCEPCTRKFDLDAADGRGGRWFGLKKTECGLNTELVTK</sequence>
<feature type="binding site" evidence="4">
    <location>
        <position position="101"/>
    </location>
    <ligand>
        <name>[4Fe-4S] cluster</name>
        <dbReference type="ChEBI" id="CHEBI:49883"/>
    </ligand>
</feature>
<comment type="function">
    <text evidence="4">Catalyzes the formation of sulfite from adenosine 5'-phosphosulfate (APS) using thioredoxin as an electron donor.</text>
</comment>
<evidence type="ECO:0000259" key="5">
    <source>
        <dbReference type="Pfam" id="PF01507"/>
    </source>
</evidence>
<comment type="pathway">
    <text evidence="3 4">Sulfur metabolism; hydrogen sulfide biosynthesis; sulfite from sulfate.</text>
</comment>
<evidence type="ECO:0000256" key="3">
    <source>
        <dbReference type="ARBA" id="ARBA00024327"/>
    </source>
</evidence>
<dbReference type="HAMAP" id="MF_00063">
    <property type="entry name" value="CysH"/>
    <property type="match status" value="1"/>
</dbReference>
<protein>
    <recommendedName>
        <fullName evidence="4">Adenosine 5'-phosphosulfate reductase</fullName>
        <shortName evidence="4">APS reductase</shortName>
        <ecNumber evidence="4">1.8.4.10</ecNumber>
    </recommendedName>
    <alternativeName>
        <fullName evidence="4">5'-adenylylsulfate reductase</fullName>
    </alternativeName>
    <alternativeName>
        <fullName evidence="4">Thioredoxin-dependent 5'-adenylylsulfate reductase</fullName>
    </alternativeName>
</protein>
<dbReference type="Pfam" id="PF01507">
    <property type="entry name" value="PAPS_reduct"/>
    <property type="match status" value="1"/>
</dbReference>
<evidence type="ECO:0000313" key="6">
    <source>
        <dbReference type="EMBL" id="QEC68285.1"/>
    </source>
</evidence>
<keyword evidence="7" id="KW-1185">Reference proteome</keyword>
<dbReference type="Proteomes" id="UP000321533">
    <property type="component" value="Chromosome"/>
</dbReference>
<dbReference type="PANTHER" id="PTHR46509:SF1">
    <property type="entry name" value="PHOSPHOADENOSINE PHOSPHOSULFATE REDUCTASE"/>
    <property type="match status" value="1"/>
</dbReference>
<reference evidence="6 7" key="1">
    <citation type="journal article" date="2016" name="Int. J. Syst. Evol. Microbiol.">
        <title>Panacibacter ginsenosidivorans gen. nov., sp. nov., with ginsenoside converting activity isolated from soil of a ginseng field.</title>
        <authorList>
            <person name="Siddiqi M.Z."/>
            <person name="Muhammad Shafi S."/>
            <person name="Choi K.D."/>
            <person name="Im W.T."/>
        </authorList>
    </citation>
    <scope>NUCLEOTIDE SEQUENCE [LARGE SCALE GENOMIC DNA]</scope>
    <source>
        <strain evidence="6 7">Gsoil1550</strain>
    </source>
</reference>
<dbReference type="NCBIfam" id="TIGR00434">
    <property type="entry name" value="cysH"/>
    <property type="match status" value="1"/>
</dbReference>
<feature type="binding site" evidence="4">
    <location>
        <position position="186"/>
    </location>
    <ligand>
        <name>[4Fe-4S] cluster</name>
        <dbReference type="ChEBI" id="CHEBI:49883"/>
    </ligand>
</feature>
<keyword evidence="2 4" id="KW-0560">Oxidoreductase</keyword>
<dbReference type="GO" id="GO:0070814">
    <property type="term" value="P:hydrogen sulfide biosynthetic process"/>
    <property type="evidence" value="ECO:0007669"/>
    <property type="project" value="UniProtKB-UniRule"/>
</dbReference>
<evidence type="ECO:0000256" key="2">
    <source>
        <dbReference type="ARBA" id="ARBA00023002"/>
    </source>
</evidence>
<dbReference type="GO" id="GO:0043866">
    <property type="term" value="F:adenylyl-sulfate reductase (thioredoxin) activity"/>
    <property type="evidence" value="ECO:0007669"/>
    <property type="project" value="UniProtKB-EC"/>
</dbReference>
<dbReference type="GO" id="GO:0051539">
    <property type="term" value="F:4 iron, 4 sulfur cluster binding"/>
    <property type="evidence" value="ECO:0007669"/>
    <property type="project" value="UniProtKB-UniRule"/>
</dbReference>
<feature type="binding site" evidence="4">
    <location>
        <position position="183"/>
    </location>
    <ligand>
        <name>[4Fe-4S] cluster</name>
        <dbReference type="ChEBI" id="CHEBI:49883"/>
    </ligand>
</feature>
<dbReference type="AlphaFoldDB" id="A0A5B8VAW7"/>